<dbReference type="CDD" id="cd09276">
    <property type="entry name" value="Rnase_HI_RT_non_LTR"/>
    <property type="match status" value="1"/>
</dbReference>
<evidence type="ECO:0000313" key="3">
    <source>
        <dbReference type="Proteomes" id="UP001054837"/>
    </source>
</evidence>
<organism evidence="2 3">
    <name type="scientific">Caerostris darwini</name>
    <dbReference type="NCBI Taxonomy" id="1538125"/>
    <lineage>
        <taxon>Eukaryota</taxon>
        <taxon>Metazoa</taxon>
        <taxon>Ecdysozoa</taxon>
        <taxon>Arthropoda</taxon>
        <taxon>Chelicerata</taxon>
        <taxon>Arachnida</taxon>
        <taxon>Araneae</taxon>
        <taxon>Araneomorphae</taxon>
        <taxon>Entelegynae</taxon>
        <taxon>Araneoidea</taxon>
        <taxon>Araneidae</taxon>
        <taxon>Caerostris</taxon>
    </lineage>
</organism>
<dbReference type="Proteomes" id="UP001054837">
    <property type="component" value="Unassembled WGS sequence"/>
</dbReference>
<feature type="domain" description="RNase H type-1" evidence="1">
    <location>
        <begin position="1"/>
        <end position="108"/>
    </location>
</feature>
<accession>A0AAV4MXF9</accession>
<reference evidence="2 3" key="1">
    <citation type="submission" date="2021-06" db="EMBL/GenBank/DDBJ databases">
        <title>Caerostris darwini draft genome.</title>
        <authorList>
            <person name="Kono N."/>
            <person name="Arakawa K."/>
        </authorList>
    </citation>
    <scope>NUCLEOTIDE SEQUENCE [LARGE SCALE GENOMIC DNA]</scope>
</reference>
<dbReference type="GO" id="GO:0004523">
    <property type="term" value="F:RNA-DNA hybrid ribonuclease activity"/>
    <property type="evidence" value="ECO:0007669"/>
    <property type="project" value="InterPro"/>
</dbReference>
<sequence length="152" mass="17272">MEIIHSIPRSYTDGSRVFRSELQAIRKGLQYAVQAGDHFQDIWILTDSRASIQHLSNWGIVGDQTSMDILKLLDMLSPSHTIHFLWISSHVGVEGNEKADSLAKSAAEEDVSRCGTLTFWRDFFNSKNKNEQAFKTPPSHSWYFARKPGGYL</sequence>
<proteinExistence type="predicted"/>
<comment type="caution">
    <text evidence="2">The sequence shown here is derived from an EMBL/GenBank/DDBJ whole genome shotgun (WGS) entry which is preliminary data.</text>
</comment>
<dbReference type="InterPro" id="IPR002156">
    <property type="entry name" value="RNaseH_domain"/>
</dbReference>
<dbReference type="InterPro" id="IPR036397">
    <property type="entry name" value="RNaseH_sf"/>
</dbReference>
<dbReference type="GO" id="GO:0003676">
    <property type="term" value="F:nucleic acid binding"/>
    <property type="evidence" value="ECO:0007669"/>
    <property type="project" value="InterPro"/>
</dbReference>
<dbReference type="SUPFAM" id="SSF53098">
    <property type="entry name" value="Ribonuclease H-like"/>
    <property type="match status" value="1"/>
</dbReference>
<dbReference type="EMBL" id="BPLQ01000956">
    <property type="protein sequence ID" value="GIX76650.1"/>
    <property type="molecule type" value="Genomic_DNA"/>
</dbReference>
<evidence type="ECO:0000259" key="1">
    <source>
        <dbReference type="PROSITE" id="PS50879"/>
    </source>
</evidence>
<evidence type="ECO:0000313" key="2">
    <source>
        <dbReference type="EMBL" id="GIX76650.1"/>
    </source>
</evidence>
<dbReference type="InterPro" id="IPR012337">
    <property type="entry name" value="RNaseH-like_sf"/>
</dbReference>
<dbReference type="Pfam" id="PF00075">
    <property type="entry name" value="RNase_H"/>
    <property type="match status" value="1"/>
</dbReference>
<gene>
    <name evidence="2" type="primary">AVEN_143933_1</name>
    <name evidence="2" type="ORF">CDAR_450281</name>
</gene>
<dbReference type="Gene3D" id="3.30.420.10">
    <property type="entry name" value="Ribonuclease H-like superfamily/Ribonuclease H"/>
    <property type="match status" value="1"/>
</dbReference>
<dbReference type="PROSITE" id="PS50879">
    <property type="entry name" value="RNASE_H_1"/>
    <property type="match status" value="1"/>
</dbReference>
<name>A0AAV4MXF9_9ARAC</name>
<dbReference type="AlphaFoldDB" id="A0AAV4MXF9"/>
<keyword evidence="3" id="KW-1185">Reference proteome</keyword>
<protein>
    <submittedName>
        <fullName evidence="2">RNase H domain-containing protein</fullName>
    </submittedName>
</protein>